<accession>A0A066RL12</accession>
<organism evidence="1 2">
    <name type="scientific">Photobacterium galatheae</name>
    <dbReference type="NCBI Taxonomy" id="1654360"/>
    <lineage>
        <taxon>Bacteria</taxon>
        <taxon>Pseudomonadati</taxon>
        <taxon>Pseudomonadota</taxon>
        <taxon>Gammaproteobacteria</taxon>
        <taxon>Vibrionales</taxon>
        <taxon>Vibrionaceae</taxon>
        <taxon>Photobacterium</taxon>
    </lineage>
</organism>
<evidence type="ECO:0000313" key="2">
    <source>
        <dbReference type="Proteomes" id="UP000027192"/>
    </source>
</evidence>
<protein>
    <submittedName>
        <fullName evidence="1">Uncharacterized protein</fullName>
    </submittedName>
</protein>
<reference evidence="1 2" key="1">
    <citation type="submission" date="2014-04" db="EMBL/GenBank/DDBJ databases">
        <title>Draft genome sequence of Photobacterium halotolerans S2753: a solonamide, ngercheumicin and holomycin producer.</title>
        <authorList>
            <person name="Machado H.R."/>
            <person name="Gram L."/>
        </authorList>
    </citation>
    <scope>NUCLEOTIDE SEQUENCE [LARGE SCALE GENOMIC DNA]</scope>
    <source>
        <strain evidence="1 2">S2753</strain>
    </source>
</reference>
<dbReference type="EMBL" id="JMIB01000027">
    <property type="protein sequence ID" value="KDM91034.1"/>
    <property type="molecule type" value="Genomic_DNA"/>
</dbReference>
<dbReference type="Proteomes" id="UP000027192">
    <property type="component" value="Unassembled WGS sequence"/>
</dbReference>
<sequence>MTTANKTSEKQPQKTNQVTIPFRFGATTSKASLQPAIYEAILTQKNGDVKATRSFIKDLAIEACQSDDVHDVSLFVQSKALVHLMPQEIQSNIFFNPTSDGRLPIRYHNPVSKKGTKMTTLTILVDILDFLYEGSGQAIHKNFAIAVHQAKAKEAQAMKAAGLEPKRQCNVSHIVRERIINHLMSAIDA</sequence>
<name>A0A066RL12_9GAMM</name>
<gene>
    <name evidence="1" type="ORF">EA58_14900</name>
</gene>
<evidence type="ECO:0000313" key="1">
    <source>
        <dbReference type="EMBL" id="KDM91034.1"/>
    </source>
</evidence>
<comment type="caution">
    <text evidence="1">The sequence shown here is derived from an EMBL/GenBank/DDBJ whole genome shotgun (WGS) entry which is preliminary data.</text>
</comment>
<dbReference type="AlphaFoldDB" id="A0A066RL12"/>
<keyword evidence="2" id="KW-1185">Reference proteome</keyword>
<dbReference type="RefSeq" id="WP_036754083.1">
    <property type="nucleotide sequence ID" value="NZ_JAGSGC010000004.1"/>
</dbReference>
<proteinExistence type="predicted"/>